<name>A0A0C2XPG5_AMAMK</name>
<protein>
    <submittedName>
        <fullName evidence="1">Uncharacterized protein</fullName>
    </submittedName>
</protein>
<dbReference type="EMBL" id="KN818223">
    <property type="protein sequence ID" value="KIL71058.1"/>
    <property type="molecule type" value="Genomic_DNA"/>
</dbReference>
<dbReference type="InParanoid" id="A0A0C2XPG5"/>
<reference evidence="1 2" key="1">
    <citation type="submission" date="2014-04" db="EMBL/GenBank/DDBJ databases">
        <title>Evolutionary Origins and Diversification of the Mycorrhizal Mutualists.</title>
        <authorList>
            <consortium name="DOE Joint Genome Institute"/>
            <consortium name="Mycorrhizal Genomics Consortium"/>
            <person name="Kohler A."/>
            <person name="Kuo A."/>
            <person name="Nagy L.G."/>
            <person name="Floudas D."/>
            <person name="Copeland A."/>
            <person name="Barry K.W."/>
            <person name="Cichocki N."/>
            <person name="Veneault-Fourrey C."/>
            <person name="LaButti K."/>
            <person name="Lindquist E.A."/>
            <person name="Lipzen A."/>
            <person name="Lundell T."/>
            <person name="Morin E."/>
            <person name="Murat C."/>
            <person name="Riley R."/>
            <person name="Ohm R."/>
            <person name="Sun H."/>
            <person name="Tunlid A."/>
            <person name="Henrissat B."/>
            <person name="Grigoriev I.V."/>
            <person name="Hibbett D.S."/>
            <person name="Martin F."/>
        </authorList>
    </citation>
    <scope>NUCLEOTIDE SEQUENCE [LARGE SCALE GENOMIC DNA]</scope>
    <source>
        <strain evidence="1 2">Koide BX008</strain>
    </source>
</reference>
<proteinExistence type="predicted"/>
<evidence type="ECO:0000313" key="2">
    <source>
        <dbReference type="Proteomes" id="UP000054549"/>
    </source>
</evidence>
<dbReference type="HOGENOM" id="CLU_2775418_0_0_1"/>
<evidence type="ECO:0000313" key="1">
    <source>
        <dbReference type="EMBL" id="KIL71058.1"/>
    </source>
</evidence>
<sequence length="69" mass="8044">MHIRRARMTESLSSQLIPAQEFLEPGVVIFLHRLVEPLHSLYRLLALIMSEQSTRKAQEENCQRLVSEI</sequence>
<keyword evidence="2" id="KW-1185">Reference proteome</keyword>
<organism evidence="1 2">
    <name type="scientific">Amanita muscaria (strain Koide BX008)</name>
    <dbReference type="NCBI Taxonomy" id="946122"/>
    <lineage>
        <taxon>Eukaryota</taxon>
        <taxon>Fungi</taxon>
        <taxon>Dikarya</taxon>
        <taxon>Basidiomycota</taxon>
        <taxon>Agaricomycotina</taxon>
        <taxon>Agaricomycetes</taxon>
        <taxon>Agaricomycetidae</taxon>
        <taxon>Agaricales</taxon>
        <taxon>Pluteineae</taxon>
        <taxon>Amanitaceae</taxon>
        <taxon>Amanita</taxon>
    </lineage>
</organism>
<dbReference type="AlphaFoldDB" id="A0A0C2XPG5"/>
<gene>
    <name evidence="1" type="ORF">M378DRAFT_156006</name>
</gene>
<dbReference type="Proteomes" id="UP000054549">
    <property type="component" value="Unassembled WGS sequence"/>
</dbReference>
<accession>A0A0C2XPG5</accession>